<organism evidence="1 2">
    <name type="scientific">Candidatus Opimibacter skivensis</name>
    <dbReference type="NCBI Taxonomy" id="2982028"/>
    <lineage>
        <taxon>Bacteria</taxon>
        <taxon>Pseudomonadati</taxon>
        <taxon>Bacteroidota</taxon>
        <taxon>Saprospiria</taxon>
        <taxon>Saprospirales</taxon>
        <taxon>Saprospiraceae</taxon>
        <taxon>Candidatus Opimibacter</taxon>
    </lineage>
</organism>
<dbReference type="Proteomes" id="UP000808337">
    <property type="component" value="Unassembled WGS sequence"/>
</dbReference>
<dbReference type="AlphaFoldDB" id="A0A9D7XTA2"/>
<reference evidence="1 2" key="1">
    <citation type="submission" date="2020-10" db="EMBL/GenBank/DDBJ databases">
        <title>Connecting structure to function with the recovery of over 1000 high-quality activated sludge metagenome-assembled genomes encoding full-length rRNA genes using long-read sequencing.</title>
        <authorList>
            <person name="Singleton C.M."/>
            <person name="Petriglieri F."/>
            <person name="Kristensen J.M."/>
            <person name="Kirkegaard R.H."/>
            <person name="Michaelsen T.Y."/>
            <person name="Andersen M.H."/>
            <person name="Karst S.M."/>
            <person name="Dueholm M.S."/>
            <person name="Nielsen P.H."/>
            <person name="Albertsen M."/>
        </authorList>
    </citation>
    <scope>NUCLEOTIDE SEQUENCE [LARGE SCALE GENOMIC DNA]</scope>
    <source>
        <strain evidence="1">Ribe_18-Q3-R11-54_MAXAC.273</strain>
    </source>
</reference>
<name>A0A9D7XTA2_9BACT</name>
<gene>
    <name evidence="1" type="ORF">IPP15_13830</name>
</gene>
<dbReference type="SUPFAM" id="SSF50494">
    <property type="entry name" value="Trypsin-like serine proteases"/>
    <property type="match status" value="1"/>
</dbReference>
<accession>A0A9D7XTA2</accession>
<comment type="caution">
    <text evidence="1">The sequence shown here is derived from an EMBL/GenBank/DDBJ whole genome shotgun (WGS) entry which is preliminary data.</text>
</comment>
<dbReference type="InterPro" id="IPR043504">
    <property type="entry name" value="Peptidase_S1_PA_chymotrypsin"/>
</dbReference>
<evidence type="ECO:0000313" key="2">
    <source>
        <dbReference type="Proteomes" id="UP000808337"/>
    </source>
</evidence>
<dbReference type="InterPro" id="IPR009003">
    <property type="entry name" value="Peptidase_S1_PA"/>
</dbReference>
<evidence type="ECO:0000313" key="1">
    <source>
        <dbReference type="EMBL" id="MBK9983443.1"/>
    </source>
</evidence>
<sequence>MPVYSELLPKFNDILPTLEHNQDVFGVDIGYRYEGQKRTSDLAVRIHAERLIPFISGHDVQLIHYIASVNATHRILETEVDRRIPRLTMQPGISIGYDTAGTLGILGYDVFTGSPKEAILTCHHLVKGGSRWPIMQPSFSVDHGGRQHIIGLVDRIDPNGDAAVISLLARRQLRFEQFGTNDIITAIAEPELGQVVMKSGRSTGITEGIIDGIGTYFVKTPLKMRQAISALRIVPVSPENQENYEVSFAGDSGALWYKQGSKEGIGMLFYGEGNNVPPYLEFSLAQPLQELFKRMHFTFNKIV</sequence>
<dbReference type="Gene3D" id="2.40.10.10">
    <property type="entry name" value="Trypsin-like serine proteases"/>
    <property type="match status" value="2"/>
</dbReference>
<proteinExistence type="predicted"/>
<dbReference type="EMBL" id="JADKGY010000020">
    <property type="protein sequence ID" value="MBK9983443.1"/>
    <property type="molecule type" value="Genomic_DNA"/>
</dbReference>
<protein>
    <submittedName>
        <fullName evidence="1">Trypsin-like peptidase domain-containing protein</fullName>
    </submittedName>
</protein>